<accession>A0AAN8PL04</accession>
<name>A0AAN8PL04_POLSC</name>
<gene>
    <name evidence="1" type="ORF">RUM43_006296</name>
</gene>
<reference evidence="1 2" key="1">
    <citation type="submission" date="2023-10" db="EMBL/GenBank/DDBJ databases">
        <title>Genomes of two closely related lineages of the louse Polyplax serrata with different host specificities.</title>
        <authorList>
            <person name="Martinu J."/>
            <person name="Tarabai H."/>
            <person name="Stefka J."/>
            <person name="Hypsa V."/>
        </authorList>
    </citation>
    <scope>NUCLEOTIDE SEQUENCE [LARGE SCALE GENOMIC DNA]</scope>
    <source>
        <strain evidence="1">HR10_N</strain>
    </source>
</reference>
<dbReference type="EMBL" id="JAWJWE010000037">
    <property type="protein sequence ID" value="KAK6625995.1"/>
    <property type="molecule type" value="Genomic_DNA"/>
</dbReference>
<evidence type="ECO:0000313" key="2">
    <source>
        <dbReference type="Proteomes" id="UP001372834"/>
    </source>
</evidence>
<comment type="caution">
    <text evidence="1">The sequence shown here is derived from an EMBL/GenBank/DDBJ whole genome shotgun (WGS) entry which is preliminary data.</text>
</comment>
<sequence>MMGDVISSTKIWCSLFDNRRKNRVEYNDDDDDDDDDDNNNNNEMMKICEFFLMEVSVTNVCMSGGMEIFGQQCIDPAHFEGLLVNSTKSEDSIHSWSP</sequence>
<protein>
    <submittedName>
        <fullName evidence="1">Uncharacterized protein</fullName>
    </submittedName>
</protein>
<dbReference type="Proteomes" id="UP001372834">
    <property type="component" value="Unassembled WGS sequence"/>
</dbReference>
<organism evidence="1 2">
    <name type="scientific">Polyplax serrata</name>
    <name type="common">Common mouse louse</name>
    <dbReference type="NCBI Taxonomy" id="468196"/>
    <lineage>
        <taxon>Eukaryota</taxon>
        <taxon>Metazoa</taxon>
        <taxon>Ecdysozoa</taxon>
        <taxon>Arthropoda</taxon>
        <taxon>Hexapoda</taxon>
        <taxon>Insecta</taxon>
        <taxon>Pterygota</taxon>
        <taxon>Neoptera</taxon>
        <taxon>Paraneoptera</taxon>
        <taxon>Psocodea</taxon>
        <taxon>Troctomorpha</taxon>
        <taxon>Phthiraptera</taxon>
        <taxon>Anoplura</taxon>
        <taxon>Polyplacidae</taxon>
        <taxon>Polyplax</taxon>
    </lineage>
</organism>
<evidence type="ECO:0000313" key="1">
    <source>
        <dbReference type="EMBL" id="KAK6625995.1"/>
    </source>
</evidence>
<dbReference type="AlphaFoldDB" id="A0AAN8PL04"/>
<proteinExistence type="predicted"/>